<name>A0ABY3RNI6_9MICO</name>
<organism evidence="2 3">
    <name type="scientific">Microbacterium resistens</name>
    <dbReference type="NCBI Taxonomy" id="156977"/>
    <lineage>
        <taxon>Bacteria</taxon>
        <taxon>Bacillati</taxon>
        <taxon>Actinomycetota</taxon>
        <taxon>Actinomycetes</taxon>
        <taxon>Micrococcales</taxon>
        <taxon>Microbacteriaceae</taxon>
        <taxon>Microbacterium</taxon>
    </lineage>
</organism>
<evidence type="ECO:0000313" key="2">
    <source>
        <dbReference type="EMBL" id="UGS25412.1"/>
    </source>
</evidence>
<evidence type="ECO:0000256" key="1">
    <source>
        <dbReference type="SAM" id="MobiDB-lite"/>
    </source>
</evidence>
<reference evidence="2 3" key="1">
    <citation type="submission" date="2023-01" db="EMBL/GenBank/DDBJ databases">
        <title>Characterization of estradiol degrading bacteria Microbacterium sp. MZT7 and reveal degrading genes through genome analysis.</title>
        <authorList>
            <person name="Hao P."/>
            <person name="Gao Y."/>
        </authorList>
    </citation>
    <scope>NUCLEOTIDE SEQUENCE [LARGE SCALE GENOMIC DNA]</scope>
    <source>
        <strain evidence="2 3">MZT7</strain>
    </source>
</reference>
<proteinExistence type="predicted"/>
<gene>
    <name evidence="2" type="ORF">K8F61_12050</name>
</gene>
<keyword evidence="3" id="KW-1185">Reference proteome</keyword>
<accession>A0ABY3RNI6</accession>
<evidence type="ECO:0008006" key="4">
    <source>
        <dbReference type="Google" id="ProtNLM"/>
    </source>
</evidence>
<dbReference type="EMBL" id="CP082781">
    <property type="protein sequence ID" value="UGS25412.1"/>
    <property type="molecule type" value="Genomic_DNA"/>
</dbReference>
<sequence>MRGPVRSRGRAIARDLLRALVSRSTLPVGILCLVALAALAAFVLAGGLAPAASRAAIVSADTEVRTSLFAVTVLDAELTDEVEEPGFEADPGEELFVVTLRLENLTSRPAGVVQFVDRVTSRLVGSSSPLLTPTGVSPTREARAWRTDGTTRSPVLQPRVPAEVQIAWPVPEGSFADGEAGLDVYDARERAGQLILSASAITWQRTGQAARIDVEVVP</sequence>
<protein>
    <recommendedName>
        <fullName evidence="4">DUF4352 domain-containing protein</fullName>
    </recommendedName>
</protein>
<dbReference type="RefSeq" id="WP_231819283.1">
    <property type="nucleotide sequence ID" value="NZ_CP082781.1"/>
</dbReference>
<evidence type="ECO:0000313" key="3">
    <source>
        <dbReference type="Proteomes" id="UP001199642"/>
    </source>
</evidence>
<feature type="region of interest" description="Disordered" evidence="1">
    <location>
        <begin position="130"/>
        <end position="154"/>
    </location>
</feature>
<dbReference type="Proteomes" id="UP001199642">
    <property type="component" value="Chromosome"/>
</dbReference>